<keyword evidence="2" id="KW-1185">Reference proteome</keyword>
<dbReference type="EMBL" id="CP053418">
    <property type="protein sequence ID" value="QJW85605.1"/>
    <property type="molecule type" value="Genomic_DNA"/>
</dbReference>
<evidence type="ECO:0000313" key="2">
    <source>
        <dbReference type="Proteomes" id="UP000500826"/>
    </source>
</evidence>
<dbReference type="InterPro" id="IPR002347">
    <property type="entry name" value="SDR_fam"/>
</dbReference>
<reference evidence="1 2" key="2">
    <citation type="submission" date="2020-05" db="EMBL/GenBank/DDBJ databases">
        <authorList>
            <person name="Khan S.A."/>
            <person name="Jeon C.O."/>
            <person name="Chun B.H."/>
        </authorList>
    </citation>
    <scope>NUCLEOTIDE SEQUENCE [LARGE SCALE GENOMIC DNA]</scope>
    <source>
        <strain evidence="1 2">H242</strain>
    </source>
</reference>
<dbReference type="PANTHER" id="PTHR44656:SF7">
    <property type="entry name" value="DEHYDROGENASE_REDUCTASE SDR FAMILY MEMBER 12"/>
    <property type="match status" value="1"/>
</dbReference>
<evidence type="ECO:0000313" key="1">
    <source>
        <dbReference type="EMBL" id="QJW85605.1"/>
    </source>
</evidence>
<dbReference type="Pfam" id="PF13561">
    <property type="entry name" value="adh_short_C2"/>
    <property type="match status" value="1"/>
</dbReference>
<dbReference type="InterPro" id="IPR052992">
    <property type="entry name" value="SDR_member_12"/>
</dbReference>
<sequence>MERLEARGEKIDVLVNNVGIQKRDQIITREGLETSFATNILSHYLFTRELLARGMLADDATVIETSSGGMYNHPLVVKDLNLTGDGYVGVRAYGLSKRAQVVLTQYWREKFAGGARRFYVMHPGWVDTAAVGRSMPRFRETLKSVLRSDPQGADTIVYLAALRPRQDHDEAIWFDRKERGAHIFPRTRETKDSPQTLVALLESYADRPPGGW</sequence>
<dbReference type="PANTHER" id="PTHR44656">
    <property type="entry name" value="DEHYDROGENASE/REDUCTASE SDR FAMILY MEMBER 12"/>
    <property type="match status" value="1"/>
</dbReference>
<dbReference type="InterPro" id="IPR036291">
    <property type="entry name" value="NAD(P)-bd_dom_sf"/>
</dbReference>
<reference evidence="1 2" key="1">
    <citation type="submission" date="2020-05" db="EMBL/GenBank/DDBJ databases">
        <title>Ramlibacter rhizophilus sp. nov., isolated from rhizosphere soil of national flower Mugunghwa from South Korea.</title>
        <authorList>
            <person name="Zheng-Fei Y."/>
            <person name="Huan T."/>
        </authorList>
    </citation>
    <scope>NUCLEOTIDE SEQUENCE [LARGE SCALE GENOMIC DNA]</scope>
    <source>
        <strain evidence="1 2">H242</strain>
    </source>
</reference>
<protein>
    <submittedName>
        <fullName evidence="1">SDR family oxidoreductase</fullName>
    </submittedName>
</protein>
<accession>A0ABX6P689</accession>
<organism evidence="1 2">
    <name type="scientific">Ramlibacter terrae</name>
    <dbReference type="NCBI Taxonomy" id="2732511"/>
    <lineage>
        <taxon>Bacteria</taxon>
        <taxon>Pseudomonadati</taxon>
        <taxon>Pseudomonadota</taxon>
        <taxon>Betaproteobacteria</taxon>
        <taxon>Burkholderiales</taxon>
        <taxon>Comamonadaceae</taxon>
        <taxon>Ramlibacter</taxon>
    </lineage>
</organism>
<name>A0ABX6P689_9BURK</name>
<proteinExistence type="predicted"/>
<dbReference type="Gene3D" id="3.40.50.720">
    <property type="entry name" value="NAD(P)-binding Rossmann-like Domain"/>
    <property type="match status" value="1"/>
</dbReference>
<dbReference type="Proteomes" id="UP000500826">
    <property type="component" value="Chromosome"/>
</dbReference>
<dbReference type="SUPFAM" id="SSF51735">
    <property type="entry name" value="NAD(P)-binding Rossmann-fold domains"/>
    <property type="match status" value="1"/>
</dbReference>
<gene>
    <name evidence="1" type="ORF">HK414_27090</name>
</gene>